<name>A0ABV7DJ05_9HYPH</name>
<reference evidence="2" key="1">
    <citation type="journal article" date="2019" name="Int. J. Syst. Evol. Microbiol.">
        <title>The Global Catalogue of Microorganisms (GCM) 10K type strain sequencing project: providing services to taxonomists for standard genome sequencing and annotation.</title>
        <authorList>
            <consortium name="The Broad Institute Genomics Platform"/>
            <consortium name="The Broad Institute Genome Sequencing Center for Infectious Disease"/>
            <person name="Wu L."/>
            <person name="Ma J."/>
        </authorList>
    </citation>
    <scope>NUCLEOTIDE SEQUENCE [LARGE SCALE GENOMIC DNA]</scope>
    <source>
        <strain evidence="2">KCTC 52677</strain>
    </source>
</reference>
<dbReference type="EMBL" id="JBHRSP010000029">
    <property type="protein sequence ID" value="MFC3074939.1"/>
    <property type="molecule type" value="Genomic_DNA"/>
</dbReference>
<dbReference type="Proteomes" id="UP001595377">
    <property type="component" value="Unassembled WGS sequence"/>
</dbReference>
<sequence length="227" mass="25408">MSRRTMPYHRRYQGDALQGYRGLTLEQRGAYTTLLDLIYDHGGPIDFNERWIAGHLDVTVNRAKKLVAQLIELRKIYLTPRGQISNHRCEVEIENALKISKKRAESGGKRKGNGTEISEKPRKINAAAKHLLSNCSVIPEPEPYKDRNTDRSRHGETGFSHHALDAVPYRPPPLSRNIGASPAGAYFVGGGGHDQSDGNHLVAALERTRRDGRGALHALIADRKRRH</sequence>
<organism evidence="1 2">
    <name type="scientific">Shinella pollutisoli</name>
    <dbReference type="NCBI Taxonomy" id="2250594"/>
    <lineage>
        <taxon>Bacteria</taxon>
        <taxon>Pseudomonadati</taxon>
        <taxon>Pseudomonadota</taxon>
        <taxon>Alphaproteobacteria</taxon>
        <taxon>Hyphomicrobiales</taxon>
        <taxon>Rhizobiaceae</taxon>
        <taxon>Shinella</taxon>
    </lineage>
</organism>
<keyword evidence="2" id="KW-1185">Reference proteome</keyword>
<evidence type="ECO:0000313" key="2">
    <source>
        <dbReference type="Proteomes" id="UP001595377"/>
    </source>
</evidence>
<gene>
    <name evidence="1" type="ORF">ACFOHH_17650</name>
</gene>
<accession>A0ABV7DJ05</accession>
<dbReference type="InterPro" id="IPR010781">
    <property type="entry name" value="DUF1376"/>
</dbReference>
<evidence type="ECO:0000313" key="1">
    <source>
        <dbReference type="EMBL" id="MFC3074939.1"/>
    </source>
</evidence>
<proteinExistence type="predicted"/>
<dbReference type="RefSeq" id="WP_257315604.1">
    <property type="nucleotide sequence ID" value="NZ_JANFDG010000013.1"/>
</dbReference>
<comment type="caution">
    <text evidence="1">The sequence shown here is derived from an EMBL/GenBank/DDBJ whole genome shotgun (WGS) entry which is preliminary data.</text>
</comment>
<protein>
    <submittedName>
        <fullName evidence="1">YdaU family protein</fullName>
    </submittedName>
</protein>
<dbReference type="Pfam" id="PF07120">
    <property type="entry name" value="DUF1376"/>
    <property type="match status" value="1"/>
</dbReference>